<keyword evidence="1" id="KW-0808">Transferase</keyword>
<dbReference type="Pfam" id="PF10250">
    <property type="entry name" value="O-FucT"/>
    <property type="match status" value="1"/>
</dbReference>
<keyword evidence="5" id="KW-0812">Transmembrane</keyword>
<evidence type="ECO:0000256" key="4">
    <source>
        <dbReference type="SAM" id="MobiDB-lite"/>
    </source>
</evidence>
<evidence type="ECO:0000256" key="2">
    <source>
        <dbReference type="ARBA" id="ARBA00023253"/>
    </source>
</evidence>
<keyword evidence="2" id="KW-0294">Fucose metabolism</keyword>
<dbReference type="EMBL" id="JAZHXI010000004">
    <property type="protein sequence ID" value="KAL2072393.1"/>
    <property type="molecule type" value="Genomic_DNA"/>
</dbReference>
<evidence type="ECO:0000313" key="7">
    <source>
        <dbReference type="Proteomes" id="UP001595075"/>
    </source>
</evidence>
<dbReference type="InterPro" id="IPR019378">
    <property type="entry name" value="GDP-Fuc_O-FucTrfase"/>
</dbReference>
<evidence type="ECO:0008006" key="8">
    <source>
        <dbReference type="Google" id="ProtNLM"/>
    </source>
</evidence>
<dbReference type="CDD" id="cd11296">
    <property type="entry name" value="O-FucT_like"/>
    <property type="match status" value="1"/>
</dbReference>
<keyword evidence="5" id="KW-0472">Membrane</keyword>
<name>A0ABR4CQX6_9HELO</name>
<gene>
    <name evidence="6" type="ORF">VTL71DRAFT_11736</name>
</gene>
<protein>
    <recommendedName>
        <fullName evidence="8">Alternative oxidase</fullName>
    </recommendedName>
</protein>
<evidence type="ECO:0000256" key="3">
    <source>
        <dbReference type="ARBA" id="ARBA00023277"/>
    </source>
</evidence>
<dbReference type="Proteomes" id="UP001595075">
    <property type="component" value="Unassembled WGS sequence"/>
</dbReference>
<feature type="region of interest" description="Disordered" evidence="4">
    <location>
        <begin position="54"/>
        <end position="78"/>
    </location>
</feature>
<organism evidence="6 7">
    <name type="scientific">Oculimacula yallundae</name>
    <dbReference type="NCBI Taxonomy" id="86028"/>
    <lineage>
        <taxon>Eukaryota</taxon>
        <taxon>Fungi</taxon>
        <taxon>Dikarya</taxon>
        <taxon>Ascomycota</taxon>
        <taxon>Pezizomycotina</taxon>
        <taxon>Leotiomycetes</taxon>
        <taxon>Helotiales</taxon>
        <taxon>Ploettnerulaceae</taxon>
        <taxon>Oculimacula</taxon>
    </lineage>
</organism>
<keyword evidence="7" id="KW-1185">Reference proteome</keyword>
<evidence type="ECO:0000313" key="6">
    <source>
        <dbReference type="EMBL" id="KAL2072393.1"/>
    </source>
</evidence>
<comment type="caution">
    <text evidence="6">The sequence shown here is derived from an EMBL/GenBank/DDBJ whole genome shotgun (WGS) entry which is preliminary data.</text>
</comment>
<evidence type="ECO:0000256" key="1">
    <source>
        <dbReference type="ARBA" id="ARBA00022679"/>
    </source>
</evidence>
<feature type="transmembrane region" description="Helical" evidence="5">
    <location>
        <begin position="21"/>
        <end position="41"/>
    </location>
</feature>
<sequence>MVQKTIADMINGVVRIKWWRYKYAVLAALLVNIVLVNHFFFKSSFTEFIRPPPPPGSEAALGQTPAPPPNGAIPANPSLTSATKVSATKIAEPTYTYNPAVPLQEVIALDKVPPTTPRKLSLNDYDFNGPYIGWPLARACNETKWQPGLVFICDNNSGGIGNIRNFILTCIRYGIEAGASGIIMPRIQRRSEEDLANIFTTGFQPFSYFFDEKHFTDSMGEFCPQMKIYNDTDHFPFSNSKKEAKEFYPKDLNIDTDGCDGRGVNRHLDLFRSKFDAWAVKYENLPSVERPVTLRFRWATFFEWPIMRDGPEFAATFGDLLRIRKDIQELAAYTITEMAKFAGQKGDIKKSPPKYLGVHLRTESDALGFWPDFKTQSEGYMKEAEVHKLKHAYIASGNATEGHKFGDIAFKKLGLNVTSKVDLLKGDKLKQLTDLSWDQQALVDFLVLSKSTQFTGCSFSSFAMNIAIKRHLMTDGIFSRAWKSPKDSYSTLVGRFESWYGDWMFMYECMWP</sequence>
<evidence type="ECO:0000256" key="5">
    <source>
        <dbReference type="SAM" id="Phobius"/>
    </source>
</evidence>
<reference evidence="6 7" key="1">
    <citation type="journal article" date="2024" name="Commun. Biol.">
        <title>Comparative genomic analysis of thermophilic fungi reveals convergent evolutionary adaptations and gene losses.</title>
        <authorList>
            <person name="Steindorff A.S."/>
            <person name="Aguilar-Pontes M.V."/>
            <person name="Robinson A.J."/>
            <person name="Andreopoulos B."/>
            <person name="LaButti K."/>
            <person name="Kuo A."/>
            <person name="Mondo S."/>
            <person name="Riley R."/>
            <person name="Otillar R."/>
            <person name="Haridas S."/>
            <person name="Lipzen A."/>
            <person name="Grimwood J."/>
            <person name="Schmutz J."/>
            <person name="Clum A."/>
            <person name="Reid I.D."/>
            <person name="Moisan M.C."/>
            <person name="Butler G."/>
            <person name="Nguyen T.T.M."/>
            <person name="Dewar K."/>
            <person name="Conant G."/>
            <person name="Drula E."/>
            <person name="Henrissat B."/>
            <person name="Hansel C."/>
            <person name="Singer S."/>
            <person name="Hutchinson M.I."/>
            <person name="de Vries R.P."/>
            <person name="Natvig D.O."/>
            <person name="Powell A.J."/>
            <person name="Tsang A."/>
            <person name="Grigoriev I.V."/>
        </authorList>
    </citation>
    <scope>NUCLEOTIDE SEQUENCE [LARGE SCALE GENOMIC DNA]</scope>
    <source>
        <strain evidence="6 7">CBS 494.80</strain>
    </source>
</reference>
<proteinExistence type="predicted"/>
<keyword evidence="5" id="KW-1133">Transmembrane helix</keyword>
<dbReference type="Gene3D" id="3.40.50.11350">
    <property type="match status" value="1"/>
</dbReference>
<keyword evidence="3" id="KW-0119">Carbohydrate metabolism</keyword>
<accession>A0ABR4CQX6</accession>